<sequence length="236" mass="24895">MTFPGAQQGQWGQPYGAPLPPKPPRKSGAAWLVVALVAVIGLLGGTVLLVASRDGVAGVAIAAEPTSLPTTTSLTPTTTAKKPPAQGARLSYTDYDGNWDYKMGSVELRATWVEGRDHTTCAPIEKDGKLSSLGCQYAAEMVLTAENGTVKLTQFILSMPDAASAKTAAEKITDADLKLRPGTTIDKFETGKWRAGDSSTYVVITLATGAPGVAVPVVEKYLKHRHVDIVSAILFR</sequence>
<dbReference type="RefSeq" id="WP_188830198.1">
    <property type="nucleotide sequence ID" value="NZ_BMMW01000003.1"/>
</dbReference>
<feature type="transmembrane region" description="Helical" evidence="2">
    <location>
        <begin position="29"/>
        <end position="51"/>
    </location>
</feature>
<keyword evidence="2" id="KW-1133">Transmembrane helix</keyword>
<dbReference type="Proteomes" id="UP000612956">
    <property type="component" value="Unassembled WGS sequence"/>
</dbReference>
<dbReference type="AlphaFoldDB" id="A0A917VBY6"/>
<protein>
    <submittedName>
        <fullName evidence="3">Uncharacterized protein</fullName>
    </submittedName>
</protein>
<keyword evidence="2" id="KW-0472">Membrane</keyword>
<gene>
    <name evidence="3" type="ORF">GCM10011591_36820</name>
</gene>
<organism evidence="3 4">
    <name type="scientific">Nocardia camponoti</name>
    <dbReference type="NCBI Taxonomy" id="1616106"/>
    <lineage>
        <taxon>Bacteria</taxon>
        <taxon>Bacillati</taxon>
        <taxon>Actinomycetota</taxon>
        <taxon>Actinomycetes</taxon>
        <taxon>Mycobacteriales</taxon>
        <taxon>Nocardiaceae</taxon>
        <taxon>Nocardia</taxon>
    </lineage>
</organism>
<accession>A0A917VBY6</accession>
<keyword evidence="4" id="KW-1185">Reference proteome</keyword>
<dbReference type="EMBL" id="BMMW01000003">
    <property type="protein sequence ID" value="GGK61124.1"/>
    <property type="molecule type" value="Genomic_DNA"/>
</dbReference>
<reference evidence="3" key="2">
    <citation type="submission" date="2020-09" db="EMBL/GenBank/DDBJ databases">
        <authorList>
            <person name="Sun Q."/>
            <person name="Zhou Y."/>
        </authorList>
    </citation>
    <scope>NUCLEOTIDE SEQUENCE</scope>
    <source>
        <strain evidence="3">CGMCC 4.7278</strain>
    </source>
</reference>
<name>A0A917VBY6_9NOCA</name>
<keyword evidence="2" id="KW-0812">Transmembrane</keyword>
<evidence type="ECO:0000313" key="3">
    <source>
        <dbReference type="EMBL" id="GGK61124.1"/>
    </source>
</evidence>
<evidence type="ECO:0000256" key="2">
    <source>
        <dbReference type="SAM" id="Phobius"/>
    </source>
</evidence>
<feature type="compositionally biased region" description="Polar residues" evidence="1">
    <location>
        <begin position="1"/>
        <end position="11"/>
    </location>
</feature>
<comment type="caution">
    <text evidence="3">The sequence shown here is derived from an EMBL/GenBank/DDBJ whole genome shotgun (WGS) entry which is preliminary data.</text>
</comment>
<proteinExistence type="predicted"/>
<evidence type="ECO:0000256" key="1">
    <source>
        <dbReference type="SAM" id="MobiDB-lite"/>
    </source>
</evidence>
<feature type="region of interest" description="Disordered" evidence="1">
    <location>
        <begin position="1"/>
        <end position="22"/>
    </location>
</feature>
<evidence type="ECO:0000313" key="4">
    <source>
        <dbReference type="Proteomes" id="UP000612956"/>
    </source>
</evidence>
<reference evidence="3" key="1">
    <citation type="journal article" date="2014" name="Int. J. Syst. Evol. Microbiol.">
        <title>Complete genome sequence of Corynebacterium casei LMG S-19264T (=DSM 44701T), isolated from a smear-ripened cheese.</title>
        <authorList>
            <consortium name="US DOE Joint Genome Institute (JGI-PGF)"/>
            <person name="Walter F."/>
            <person name="Albersmeier A."/>
            <person name="Kalinowski J."/>
            <person name="Ruckert C."/>
        </authorList>
    </citation>
    <scope>NUCLEOTIDE SEQUENCE</scope>
    <source>
        <strain evidence="3">CGMCC 4.7278</strain>
    </source>
</reference>